<feature type="compositionally biased region" description="Basic residues" evidence="1">
    <location>
        <begin position="1"/>
        <end position="19"/>
    </location>
</feature>
<proteinExistence type="predicted"/>
<evidence type="ECO:0000256" key="1">
    <source>
        <dbReference type="SAM" id="MobiDB-lite"/>
    </source>
</evidence>
<dbReference type="AlphaFoldDB" id="Q6L3M8"/>
<organism evidence="2">
    <name type="scientific">Solanum demissum</name>
    <name type="common">Wild potato</name>
    <dbReference type="NCBI Taxonomy" id="50514"/>
    <lineage>
        <taxon>Eukaryota</taxon>
        <taxon>Viridiplantae</taxon>
        <taxon>Streptophyta</taxon>
        <taxon>Embryophyta</taxon>
        <taxon>Tracheophyta</taxon>
        <taxon>Spermatophyta</taxon>
        <taxon>Magnoliopsida</taxon>
        <taxon>eudicotyledons</taxon>
        <taxon>Gunneridae</taxon>
        <taxon>Pentapetalae</taxon>
        <taxon>asterids</taxon>
        <taxon>lamiids</taxon>
        <taxon>Solanales</taxon>
        <taxon>Solanaceae</taxon>
        <taxon>Solanoideae</taxon>
        <taxon>Solaneae</taxon>
        <taxon>Solanum</taxon>
    </lineage>
</organism>
<reference evidence="2" key="1">
    <citation type="submission" date="2004-06" db="EMBL/GenBank/DDBJ databases">
        <authorList>
            <person name="Buell R."/>
            <person name="Liu J."/>
            <person name="Childs K."/>
            <person name="Zaborsky J."/>
            <person name="Tallon L."/>
            <person name="Wirtz U."/>
            <person name="Wei F."/>
            <person name="Kuang H."/>
            <person name="Zhang P."/>
            <person name="Marano M."/>
            <person name="Baker B."/>
        </authorList>
    </citation>
    <scope>NUCLEOTIDE SEQUENCE</scope>
</reference>
<evidence type="ECO:0000313" key="2">
    <source>
        <dbReference type="EMBL" id="AAT39298.1"/>
    </source>
</evidence>
<sequence length="169" mass="19030">MRRRRRKEKEKKRRKKRSSKFPSWTSSGVIPTRYGGLELGKRERKVRFSGEGAGASRLPARPKGDSKVQPLGRRASQSAIRCLLSFKVWRSAPCRAPRTLSSPILFTLSHACEFGSKSSEVRVKSSKLRSKSKTQVPRISIQHVVDPVEHSRVSGEPPCFPEDSVVLFS</sequence>
<name>Q6L3M8_SOLDE</name>
<dbReference type="EMBL" id="AC149301">
    <property type="protein sequence ID" value="AAT39298.1"/>
    <property type="molecule type" value="Genomic_DNA"/>
</dbReference>
<feature type="region of interest" description="Disordered" evidence="1">
    <location>
        <begin position="1"/>
        <end position="72"/>
    </location>
</feature>
<accession>Q6L3M8</accession>
<reference evidence="2" key="2">
    <citation type="submission" date="2006-08" db="EMBL/GenBank/DDBJ databases">
        <authorList>
            <person name="Childs K."/>
        </authorList>
    </citation>
    <scope>NUCLEOTIDE SEQUENCE</scope>
</reference>
<gene>
    <name evidence="2" type="ORF">SDM1_27t00006</name>
</gene>
<protein>
    <submittedName>
        <fullName evidence="2">Uncharacterized protein</fullName>
    </submittedName>
</protein>